<accession>A0A316AKK7</accession>
<sequence>MRINEQEIRYHLIDLILRKKGDDNNQMAGMQNTSS</sequence>
<name>A0A316AKK7_9BACT</name>
<reference evidence="1 2" key="1">
    <citation type="submission" date="2018-03" db="EMBL/GenBank/DDBJ databases">
        <title>Genomic Encyclopedia of Archaeal and Bacterial Type Strains, Phase II (KMG-II): from individual species to whole genera.</title>
        <authorList>
            <person name="Goeker M."/>
        </authorList>
    </citation>
    <scope>NUCLEOTIDE SEQUENCE [LARGE SCALE GENOMIC DNA]</scope>
    <source>
        <strain evidence="1 2">DSM 100346</strain>
    </source>
</reference>
<gene>
    <name evidence="1" type="ORF">CLV98_104162</name>
</gene>
<proteinExistence type="predicted"/>
<comment type="caution">
    <text evidence="1">The sequence shown here is derived from an EMBL/GenBank/DDBJ whole genome shotgun (WGS) entry which is preliminary data.</text>
</comment>
<dbReference type="Proteomes" id="UP000245880">
    <property type="component" value="Unassembled WGS sequence"/>
</dbReference>
<evidence type="ECO:0000313" key="1">
    <source>
        <dbReference type="EMBL" id="PWJ58303.1"/>
    </source>
</evidence>
<organism evidence="1 2">
    <name type="scientific">Dyadobacter jejuensis</name>
    <dbReference type="NCBI Taxonomy" id="1082580"/>
    <lineage>
        <taxon>Bacteria</taxon>
        <taxon>Pseudomonadati</taxon>
        <taxon>Bacteroidota</taxon>
        <taxon>Cytophagia</taxon>
        <taxon>Cytophagales</taxon>
        <taxon>Spirosomataceae</taxon>
        <taxon>Dyadobacter</taxon>
    </lineage>
</organism>
<protein>
    <submittedName>
        <fullName evidence="1">Uncharacterized protein</fullName>
    </submittedName>
</protein>
<dbReference type="EMBL" id="QGDT01000004">
    <property type="protein sequence ID" value="PWJ58303.1"/>
    <property type="molecule type" value="Genomic_DNA"/>
</dbReference>
<evidence type="ECO:0000313" key="2">
    <source>
        <dbReference type="Proteomes" id="UP000245880"/>
    </source>
</evidence>
<keyword evidence="2" id="KW-1185">Reference proteome</keyword>
<dbReference type="AlphaFoldDB" id="A0A316AKK7"/>